<keyword evidence="1" id="KW-0812">Transmembrane</keyword>
<sequence length="428" mass="47277">MASQHLSDPSSLAESALFEAEVQEFREVLARNRSTIYLRVFDYLVAASDEQRSPKEIEIAVAVFGKGPDFDPSFDSVVRVHIHRLRQKMDKHYAGTSGYRLELGKGAYRILLSKQEERPVDSIRLPWQRKWRFRGGRWAIVLGSLAAAELILCAVLLVAKTMQPAAPLARTTFWRPVAKAGAETTVVLGDNYAFIESEDEKDASKLIIDDTIRSRKDLSSYTIDHPEDYYRYYDFDLHYMPTGTASALWKVNRTIMGLTNEKPPTVLPASRLSEEALESGTLLYIGRLQAMGMLSYRLANSSGFRIDTASGRFIDRASGKHYAADLAFTDGSERKDLGYLAVLPARAGGRTLVVGGTSDNAVVAMADLAGDARALTQLAQETDNADAFEALYRVTSVGSARIGATALVRRPLIFTPANAKATRRGPDR</sequence>
<dbReference type="STRING" id="428990.SAMN06295987_11713"/>
<feature type="transmembrane region" description="Helical" evidence="1">
    <location>
        <begin position="138"/>
        <end position="159"/>
    </location>
</feature>
<gene>
    <name evidence="2" type="ORF">SAMN06295987_11713</name>
</gene>
<keyword evidence="1" id="KW-1133">Transmembrane helix</keyword>
<proteinExistence type="predicted"/>
<evidence type="ECO:0000313" key="3">
    <source>
        <dbReference type="Proteomes" id="UP000190989"/>
    </source>
</evidence>
<keyword evidence="1" id="KW-0472">Membrane</keyword>
<protein>
    <recommendedName>
        <fullName evidence="4">Transcriptional regulatory protein, C terminal</fullName>
    </recommendedName>
</protein>
<name>A0A1U6IVH9_9SPHN</name>
<reference evidence="3" key="1">
    <citation type="submission" date="2017-02" db="EMBL/GenBank/DDBJ databases">
        <authorList>
            <person name="Varghese N."/>
            <person name="Submissions S."/>
        </authorList>
    </citation>
    <scope>NUCLEOTIDE SEQUENCE [LARGE SCALE GENOMIC DNA]</scope>
    <source>
        <strain evidence="3">SM117</strain>
    </source>
</reference>
<accession>A0A1U6IVH9</accession>
<evidence type="ECO:0000313" key="2">
    <source>
        <dbReference type="EMBL" id="SLK12014.1"/>
    </source>
</evidence>
<dbReference type="AlphaFoldDB" id="A0A1U6IVH9"/>
<evidence type="ECO:0008006" key="4">
    <source>
        <dbReference type="Google" id="ProtNLM"/>
    </source>
</evidence>
<dbReference type="RefSeq" id="WP_054945878.1">
    <property type="nucleotide sequence ID" value="NZ_FVZE01000017.1"/>
</dbReference>
<evidence type="ECO:0000256" key="1">
    <source>
        <dbReference type="SAM" id="Phobius"/>
    </source>
</evidence>
<organism evidence="2 3">
    <name type="scientific">Novosphingobium mathurense</name>
    <dbReference type="NCBI Taxonomy" id="428990"/>
    <lineage>
        <taxon>Bacteria</taxon>
        <taxon>Pseudomonadati</taxon>
        <taxon>Pseudomonadota</taxon>
        <taxon>Alphaproteobacteria</taxon>
        <taxon>Sphingomonadales</taxon>
        <taxon>Sphingomonadaceae</taxon>
        <taxon>Novosphingobium</taxon>
    </lineage>
</organism>
<dbReference type="EMBL" id="FVZE01000017">
    <property type="protein sequence ID" value="SLK12014.1"/>
    <property type="molecule type" value="Genomic_DNA"/>
</dbReference>
<keyword evidence="3" id="KW-1185">Reference proteome</keyword>
<dbReference type="Proteomes" id="UP000190989">
    <property type="component" value="Unassembled WGS sequence"/>
</dbReference>